<dbReference type="InterPro" id="IPR012340">
    <property type="entry name" value="NA-bd_OB-fold"/>
</dbReference>
<evidence type="ECO:0000256" key="6">
    <source>
        <dbReference type="ARBA" id="ARBA00072526"/>
    </source>
</evidence>
<dbReference type="Proteomes" id="UP000268162">
    <property type="component" value="Unassembled WGS sequence"/>
</dbReference>
<dbReference type="GO" id="GO:0006384">
    <property type="term" value="P:transcription initiation at RNA polymerase III promoter"/>
    <property type="evidence" value="ECO:0007669"/>
    <property type="project" value="TreeGrafter"/>
</dbReference>
<dbReference type="OrthoDB" id="10256606at2759"/>
<dbReference type="InterPro" id="IPR045113">
    <property type="entry name" value="Rpb7-like"/>
</dbReference>
<keyword evidence="4" id="KW-0804">Transcription</keyword>
<dbReference type="InterPro" id="IPR036898">
    <property type="entry name" value="RNA_pol_Rpb7-like_N_sf"/>
</dbReference>
<keyword evidence="12" id="KW-1185">Reference proteome</keyword>
<reference evidence="12" key="1">
    <citation type="journal article" date="2018" name="Nat. Microbiol.">
        <title>Leveraging single-cell genomics to expand the fungal tree of life.</title>
        <authorList>
            <person name="Ahrendt S.R."/>
            <person name="Quandt C.A."/>
            <person name="Ciobanu D."/>
            <person name="Clum A."/>
            <person name="Salamov A."/>
            <person name="Andreopoulos B."/>
            <person name="Cheng J.F."/>
            <person name="Woyke T."/>
            <person name="Pelin A."/>
            <person name="Henrissat B."/>
            <person name="Reynolds N.K."/>
            <person name="Benny G.L."/>
            <person name="Smith M.E."/>
            <person name="James T.Y."/>
            <person name="Grigoriev I.V."/>
        </authorList>
    </citation>
    <scope>NUCLEOTIDE SEQUENCE [LARGE SCALE GENOMIC DNA]</scope>
    <source>
        <strain evidence="12">RSA 468</strain>
    </source>
</reference>
<comment type="subcellular location">
    <subcellularLocation>
        <location evidence="1">Nucleus</location>
    </subcellularLocation>
</comment>
<evidence type="ECO:0000256" key="8">
    <source>
        <dbReference type="ARBA" id="ARBA00077605"/>
    </source>
</evidence>
<dbReference type="EMBL" id="ML002264">
    <property type="protein sequence ID" value="RKP39527.1"/>
    <property type="molecule type" value="Genomic_DNA"/>
</dbReference>
<organism evidence="11 12">
    <name type="scientific">Dimargaris cristalligena</name>
    <dbReference type="NCBI Taxonomy" id="215637"/>
    <lineage>
        <taxon>Eukaryota</taxon>
        <taxon>Fungi</taxon>
        <taxon>Fungi incertae sedis</taxon>
        <taxon>Zoopagomycota</taxon>
        <taxon>Kickxellomycotina</taxon>
        <taxon>Dimargaritomycetes</taxon>
        <taxon>Dimargaritales</taxon>
        <taxon>Dimargaritaceae</taxon>
        <taxon>Dimargaris</taxon>
    </lineage>
</organism>
<evidence type="ECO:0000313" key="11">
    <source>
        <dbReference type="EMBL" id="RKP39527.1"/>
    </source>
</evidence>
<accession>A0A4Q0A0K0</accession>
<comment type="similarity">
    <text evidence="2">Belongs to the eukaryotic RPB7/RPC8 RNA polymerase subunit family.</text>
</comment>
<dbReference type="AlphaFoldDB" id="A0A4Q0A0K0"/>
<evidence type="ECO:0000259" key="10">
    <source>
        <dbReference type="Pfam" id="PF08292"/>
    </source>
</evidence>
<dbReference type="Pfam" id="PF08292">
    <property type="entry name" value="RNA_pol_Rbc25"/>
    <property type="match status" value="1"/>
</dbReference>
<evidence type="ECO:0000256" key="4">
    <source>
        <dbReference type="ARBA" id="ARBA00023163"/>
    </source>
</evidence>
<dbReference type="InterPro" id="IPR013238">
    <property type="entry name" value="RNA_pol_III_Rbc25"/>
</dbReference>
<feature type="domain" description="RNA polymerase Rpb7-like N-terminal" evidence="9">
    <location>
        <begin position="8"/>
        <end position="64"/>
    </location>
</feature>
<dbReference type="Gene3D" id="3.30.1490.120">
    <property type="entry name" value="RNA polymerase Rpb7-like, N-terminal domain"/>
    <property type="match status" value="1"/>
</dbReference>
<proteinExistence type="inferred from homology"/>
<dbReference type="Gene3D" id="2.40.50.140">
    <property type="entry name" value="Nucleic acid-binding proteins"/>
    <property type="match status" value="1"/>
</dbReference>
<dbReference type="FunFam" id="2.40.50.140:FF:000221">
    <property type="entry name" value="DNA-directed RNA polymerase III subunit"/>
    <property type="match status" value="1"/>
</dbReference>
<dbReference type="GO" id="GO:0005666">
    <property type="term" value="C:RNA polymerase III complex"/>
    <property type="evidence" value="ECO:0007669"/>
    <property type="project" value="UniProtKB-ARBA"/>
</dbReference>
<sequence length="208" mass="23504">MFVLTTVSDTVKVEPTHFRKDPIDAIKDEINRKFANRVIHQVGLCISAFDILETSDGLIYHSDGGLNYETTFRLVVFRPFIGEVLVGKIRSSSEKGIKVSLHFMDDIIIPPSCLPENSEFDTQEQVWVWKYDGNDLFMDPGEIIRFRVVEELFIEAAPEAPRKEAADVTPITLPLSKEKSELKIQPSPYSLTCSIQEDGLGLLAWWGS</sequence>
<name>A0A4Q0A0K0_9FUNG</name>
<feature type="domain" description="RNA polymerase III subunit Rpc25" evidence="10">
    <location>
        <begin position="83"/>
        <end position="206"/>
    </location>
</feature>
<evidence type="ECO:0000256" key="7">
    <source>
        <dbReference type="ARBA" id="ARBA00073027"/>
    </source>
</evidence>
<evidence type="ECO:0000313" key="12">
    <source>
        <dbReference type="Proteomes" id="UP000268162"/>
    </source>
</evidence>
<evidence type="ECO:0000256" key="1">
    <source>
        <dbReference type="ARBA" id="ARBA00004123"/>
    </source>
</evidence>
<protein>
    <recommendedName>
        <fullName evidence="6">DNA-directed RNA polymerase III subunit RPC8</fullName>
    </recommendedName>
    <alternativeName>
        <fullName evidence="7">DNA-directed RNA polymerase III subunit rpc8</fullName>
    </alternativeName>
    <alternativeName>
        <fullName evidence="8">RNA polymerase III subunit C25</fullName>
    </alternativeName>
</protein>
<dbReference type="SUPFAM" id="SSF50249">
    <property type="entry name" value="Nucleic acid-binding proteins"/>
    <property type="match status" value="1"/>
</dbReference>
<keyword evidence="5" id="KW-0539">Nucleus</keyword>
<dbReference type="CDD" id="cd04330">
    <property type="entry name" value="RNAP_III_Rpc25_N"/>
    <property type="match status" value="1"/>
</dbReference>
<keyword evidence="3" id="KW-0240">DNA-directed RNA polymerase</keyword>
<gene>
    <name evidence="11" type="ORF">BJ085DRAFT_38259</name>
</gene>
<evidence type="ECO:0000256" key="5">
    <source>
        <dbReference type="ARBA" id="ARBA00023242"/>
    </source>
</evidence>
<dbReference type="PANTHER" id="PTHR12709:SF1">
    <property type="entry name" value="DNA-DIRECTED RNA POLYMERASE III SUBUNIT RPC8"/>
    <property type="match status" value="1"/>
</dbReference>
<evidence type="ECO:0000256" key="2">
    <source>
        <dbReference type="ARBA" id="ARBA00009307"/>
    </source>
</evidence>
<evidence type="ECO:0000256" key="3">
    <source>
        <dbReference type="ARBA" id="ARBA00022478"/>
    </source>
</evidence>
<dbReference type="STRING" id="215637.A0A4Q0A0K0"/>
<dbReference type="Pfam" id="PF03876">
    <property type="entry name" value="SHS2_Rpb7-N"/>
    <property type="match status" value="1"/>
</dbReference>
<evidence type="ECO:0000259" key="9">
    <source>
        <dbReference type="Pfam" id="PF03876"/>
    </source>
</evidence>
<dbReference type="InterPro" id="IPR005576">
    <property type="entry name" value="Rpb7-like_N"/>
</dbReference>
<dbReference type="SUPFAM" id="SSF88798">
    <property type="entry name" value="N-terminal, heterodimerisation domain of RBP7 (RpoE)"/>
    <property type="match status" value="1"/>
</dbReference>
<dbReference type="PANTHER" id="PTHR12709">
    <property type="entry name" value="DNA-DIRECTED RNA POLYMERASE II, III"/>
    <property type="match status" value="1"/>
</dbReference>